<dbReference type="RefSeq" id="WP_163606597.1">
    <property type="nucleotide sequence ID" value="NZ_JAABOO010000002.1"/>
</dbReference>
<comment type="caution">
    <text evidence="1">The sequence shown here is derived from an EMBL/GenBank/DDBJ whole genome shotgun (WGS) entry which is preliminary data.</text>
</comment>
<name>A0A6P0UJK9_9FLAO</name>
<evidence type="ECO:0000313" key="1">
    <source>
        <dbReference type="EMBL" id="NER13561.1"/>
    </source>
</evidence>
<protein>
    <submittedName>
        <fullName evidence="1">Uncharacterized protein</fullName>
    </submittedName>
</protein>
<accession>A0A6P0UJK9</accession>
<dbReference type="EMBL" id="JAABOO010000002">
    <property type="protein sequence ID" value="NER13561.1"/>
    <property type="molecule type" value="Genomic_DNA"/>
</dbReference>
<proteinExistence type="predicted"/>
<reference evidence="1 2" key="1">
    <citation type="submission" date="2020-01" db="EMBL/GenBank/DDBJ databases">
        <title>Leptobacterium flavescens.</title>
        <authorList>
            <person name="Wang G."/>
        </authorList>
    </citation>
    <scope>NUCLEOTIDE SEQUENCE [LARGE SCALE GENOMIC DNA]</scope>
    <source>
        <strain evidence="1 2">KCTC 22160</strain>
    </source>
</reference>
<keyword evidence="2" id="KW-1185">Reference proteome</keyword>
<evidence type="ECO:0000313" key="2">
    <source>
        <dbReference type="Proteomes" id="UP000468581"/>
    </source>
</evidence>
<gene>
    <name evidence="1" type="ORF">GWK08_08945</name>
</gene>
<dbReference type="AlphaFoldDB" id="A0A6P0UJK9"/>
<organism evidence="1 2">
    <name type="scientific">Leptobacterium flavescens</name>
    <dbReference type="NCBI Taxonomy" id="472055"/>
    <lineage>
        <taxon>Bacteria</taxon>
        <taxon>Pseudomonadati</taxon>
        <taxon>Bacteroidota</taxon>
        <taxon>Flavobacteriia</taxon>
        <taxon>Flavobacteriales</taxon>
        <taxon>Flavobacteriaceae</taxon>
        <taxon>Leptobacterium</taxon>
    </lineage>
</organism>
<sequence length="91" mass="10779">MNTTLSKPKLSPREKFFLGTKFVVKSEEAKLLYSTYYDSDYRMIYDNGIVKAAVTEITKESFKAYGYILGRRFDYQIKFSELKFIDDDWNT</sequence>
<dbReference type="Proteomes" id="UP000468581">
    <property type="component" value="Unassembled WGS sequence"/>
</dbReference>